<keyword evidence="3" id="KW-1185">Reference proteome</keyword>
<organism evidence="1 3">
    <name type="scientific">Mycena citricolor</name>
    <dbReference type="NCBI Taxonomy" id="2018698"/>
    <lineage>
        <taxon>Eukaryota</taxon>
        <taxon>Fungi</taxon>
        <taxon>Dikarya</taxon>
        <taxon>Basidiomycota</taxon>
        <taxon>Agaricomycotina</taxon>
        <taxon>Agaricomycetes</taxon>
        <taxon>Agaricomycetidae</taxon>
        <taxon>Agaricales</taxon>
        <taxon>Marasmiineae</taxon>
        <taxon>Mycenaceae</taxon>
        <taxon>Mycena</taxon>
    </lineage>
</organism>
<gene>
    <name evidence="1" type="ORF">MYCIT1_LOCUS21502</name>
    <name evidence="2" type="ORF">MYCIT1_LOCUS21523</name>
</gene>
<reference evidence="1" key="1">
    <citation type="submission" date="2023-11" db="EMBL/GenBank/DDBJ databases">
        <authorList>
            <person name="De Vega J J."/>
            <person name="De Vega J J."/>
        </authorList>
    </citation>
    <scope>NUCLEOTIDE SEQUENCE</scope>
</reference>
<dbReference type="EMBL" id="CAVNYO010000401">
    <property type="protein sequence ID" value="CAK5274354.1"/>
    <property type="molecule type" value="Genomic_DNA"/>
</dbReference>
<feature type="non-terminal residue" evidence="1">
    <location>
        <position position="1"/>
    </location>
</feature>
<proteinExistence type="predicted"/>
<evidence type="ECO:0000313" key="3">
    <source>
        <dbReference type="Proteomes" id="UP001295794"/>
    </source>
</evidence>
<dbReference type="AlphaFoldDB" id="A0AAD2HGB9"/>
<evidence type="ECO:0000313" key="1">
    <source>
        <dbReference type="EMBL" id="CAK5274354.1"/>
    </source>
</evidence>
<protein>
    <submittedName>
        <fullName evidence="1">Uncharacterized protein</fullName>
    </submittedName>
</protein>
<dbReference type="EMBL" id="CAVNYO010000402">
    <property type="protein sequence ID" value="CAK5274365.1"/>
    <property type="molecule type" value="Genomic_DNA"/>
</dbReference>
<name>A0AAD2HGB9_9AGAR</name>
<dbReference type="Proteomes" id="UP001295794">
    <property type="component" value="Unassembled WGS sequence"/>
</dbReference>
<sequence>IASDSTHSQSARATQYLTIPARAKWLSNTMTTSSEHAALGIRAKQITLGRAARRNGFGSGVWREERCVPVPGTCSFLKPSESKCEIASRL</sequence>
<comment type="caution">
    <text evidence="1">The sequence shown here is derived from an EMBL/GenBank/DDBJ whole genome shotgun (WGS) entry which is preliminary data.</text>
</comment>
<evidence type="ECO:0000313" key="2">
    <source>
        <dbReference type="EMBL" id="CAK5274365.1"/>
    </source>
</evidence>
<accession>A0AAD2HGB9</accession>